<name>A0A251YLU2_9MICO</name>
<gene>
    <name evidence="2" type="ORF">BFL36_05490</name>
</gene>
<comment type="caution">
    <text evidence="2">The sequence shown here is derived from an EMBL/GenBank/DDBJ whole genome shotgun (WGS) entry which is preliminary data.</text>
</comment>
<dbReference type="AlphaFoldDB" id="A0A251YLU2"/>
<reference evidence="2 3" key="1">
    <citation type="submission" date="2016-08" db="EMBL/GenBank/DDBJ databases">
        <title>Genome sequence of Clavibacter michiganensis spp strain CFBP8017.</title>
        <authorList>
            <person name="Thapa S.P."/>
            <person name="Coaker G."/>
            <person name="Jacques M.-A."/>
        </authorList>
    </citation>
    <scope>NUCLEOTIDE SEQUENCE [LARGE SCALE GENOMIC DNA]</scope>
    <source>
        <strain evidence="2">CFBP8017</strain>
    </source>
</reference>
<sequence length="55" mass="5473">MSFDCPGSRSITAPVNTGGWFSVGVTVIGSTSAAVRPPPSPAESVTVKEIAAGPK</sequence>
<dbReference type="EMBL" id="MDJY01000030">
    <property type="protein sequence ID" value="OUE25143.1"/>
    <property type="molecule type" value="Genomic_DNA"/>
</dbReference>
<proteinExistence type="predicted"/>
<feature type="region of interest" description="Disordered" evidence="1">
    <location>
        <begin position="32"/>
        <end position="55"/>
    </location>
</feature>
<evidence type="ECO:0000313" key="3">
    <source>
        <dbReference type="Proteomes" id="UP000195011"/>
    </source>
</evidence>
<dbReference type="Proteomes" id="UP000195011">
    <property type="component" value="Unassembled WGS sequence"/>
</dbReference>
<accession>A0A251YLU2</accession>
<organism evidence="2 3">
    <name type="scientific">Clavibacter michiganensis</name>
    <dbReference type="NCBI Taxonomy" id="28447"/>
    <lineage>
        <taxon>Bacteria</taxon>
        <taxon>Bacillati</taxon>
        <taxon>Actinomycetota</taxon>
        <taxon>Actinomycetes</taxon>
        <taxon>Micrococcales</taxon>
        <taxon>Microbacteriaceae</taxon>
        <taxon>Clavibacter</taxon>
    </lineage>
</organism>
<evidence type="ECO:0000256" key="1">
    <source>
        <dbReference type="SAM" id="MobiDB-lite"/>
    </source>
</evidence>
<protein>
    <submittedName>
        <fullName evidence="2">Uncharacterized protein</fullName>
    </submittedName>
</protein>
<evidence type="ECO:0000313" key="2">
    <source>
        <dbReference type="EMBL" id="OUE25143.1"/>
    </source>
</evidence>